<evidence type="ECO:0000313" key="3">
    <source>
        <dbReference type="EMBL" id="GAA4449552.1"/>
    </source>
</evidence>
<comment type="caution">
    <text evidence="3">The sequence shown here is derived from an EMBL/GenBank/DDBJ whole genome shotgun (WGS) entry which is preliminary data.</text>
</comment>
<sequence length="462" mass="49511">MMKKLLLVGALAAVSAVGAQAQSLVKAGLKPHVNAGLVSEKAAVAPTSGKSTAKTTLGGSREYSHFDYNLSVSSFESDSIWACRIWFDSTVQQTYGTGLGNVNYNSVAQVLYPMDGIFNDATNPNFKDQIGITSTNAYTVDSVRISGLYVTGITRPTSVVDTLIISVAYQTAYSHYRFDAAYLAGFGIDVTPYLTTADLDTFHIAQPINKDSVNRAAYSFTTGSGTPARVLWKEPLTSAMRSPIATADIQTFTFAVPGKLSVPAGSGVVLTYTFKSGDTWVPNTSHIDTFHRFMAIFGGSRKIMPYAGKWNATLTDRSHSALMFSSDTTYYWGSAFIEAMNSVSFFYEYLAASAVVSCADCKLVKDLGSNIKEQSIVTEAKAFPVPANNSLTVPFTVAEKANVSVNISNMLGQVVATQNAGTFNAGQKGNVTFNTSALANGVYMYTVEANGQKVSERFSVAH</sequence>
<feature type="chain" id="PRO_5047319662" description="Secretion system C-terminal sorting domain-containing protein" evidence="1">
    <location>
        <begin position="22"/>
        <end position="462"/>
    </location>
</feature>
<name>A0ABP8MIK6_9BACT</name>
<dbReference type="Pfam" id="PF18962">
    <property type="entry name" value="Por_Secre_tail"/>
    <property type="match status" value="1"/>
</dbReference>
<organism evidence="3 4">
    <name type="scientific">Rurimicrobium arvi</name>
    <dbReference type="NCBI Taxonomy" id="2049916"/>
    <lineage>
        <taxon>Bacteria</taxon>
        <taxon>Pseudomonadati</taxon>
        <taxon>Bacteroidota</taxon>
        <taxon>Chitinophagia</taxon>
        <taxon>Chitinophagales</taxon>
        <taxon>Chitinophagaceae</taxon>
        <taxon>Rurimicrobium</taxon>
    </lineage>
</organism>
<dbReference type="InterPro" id="IPR026444">
    <property type="entry name" value="Secre_tail"/>
</dbReference>
<accession>A0ABP8MIK6</accession>
<proteinExistence type="predicted"/>
<evidence type="ECO:0000259" key="2">
    <source>
        <dbReference type="Pfam" id="PF18962"/>
    </source>
</evidence>
<feature type="signal peptide" evidence="1">
    <location>
        <begin position="1"/>
        <end position="21"/>
    </location>
</feature>
<reference evidence="4" key="1">
    <citation type="journal article" date="2019" name="Int. J. Syst. Evol. Microbiol.">
        <title>The Global Catalogue of Microorganisms (GCM) 10K type strain sequencing project: providing services to taxonomists for standard genome sequencing and annotation.</title>
        <authorList>
            <consortium name="The Broad Institute Genomics Platform"/>
            <consortium name="The Broad Institute Genome Sequencing Center for Infectious Disease"/>
            <person name="Wu L."/>
            <person name="Ma J."/>
        </authorList>
    </citation>
    <scope>NUCLEOTIDE SEQUENCE [LARGE SCALE GENOMIC DNA]</scope>
    <source>
        <strain evidence="4">JCM 31921</strain>
    </source>
</reference>
<protein>
    <recommendedName>
        <fullName evidence="2">Secretion system C-terminal sorting domain-containing protein</fullName>
    </recommendedName>
</protein>
<dbReference type="EMBL" id="BAABEZ010000002">
    <property type="protein sequence ID" value="GAA4449552.1"/>
    <property type="molecule type" value="Genomic_DNA"/>
</dbReference>
<dbReference type="Proteomes" id="UP001501410">
    <property type="component" value="Unassembled WGS sequence"/>
</dbReference>
<evidence type="ECO:0000313" key="4">
    <source>
        <dbReference type="Proteomes" id="UP001501410"/>
    </source>
</evidence>
<keyword evidence="1" id="KW-0732">Signal</keyword>
<feature type="domain" description="Secretion system C-terminal sorting" evidence="2">
    <location>
        <begin position="383"/>
        <end position="458"/>
    </location>
</feature>
<keyword evidence="4" id="KW-1185">Reference proteome</keyword>
<gene>
    <name evidence="3" type="ORF">GCM10023092_03990</name>
</gene>
<dbReference type="NCBIfam" id="TIGR04183">
    <property type="entry name" value="Por_Secre_tail"/>
    <property type="match status" value="1"/>
</dbReference>
<evidence type="ECO:0000256" key="1">
    <source>
        <dbReference type="SAM" id="SignalP"/>
    </source>
</evidence>